<evidence type="ECO:0000256" key="3">
    <source>
        <dbReference type="ARBA" id="ARBA00022597"/>
    </source>
</evidence>
<keyword evidence="4" id="KW-0808">Transferase</keyword>
<gene>
    <name evidence="7" type="primary">manP_1</name>
    <name evidence="7" type="ORF">SDC9_44473</name>
</gene>
<dbReference type="GO" id="GO:0008982">
    <property type="term" value="F:protein-N(PI)-phosphohistidine-sugar phosphotransferase activity"/>
    <property type="evidence" value="ECO:0007669"/>
    <property type="project" value="InterPro"/>
</dbReference>
<keyword evidence="2" id="KW-0597">Phosphoprotein</keyword>
<evidence type="ECO:0000259" key="6">
    <source>
        <dbReference type="PROSITE" id="PS51094"/>
    </source>
</evidence>
<dbReference type="PANTHER" id="PTHR47738">
    <property type="entry name" value="PTS SYSTEM FRUCTOSE-LIKE EIIA COMPONENT-RELATED"/>
    <property type="match status" value="1"/>
</dbReference>
<evidence type="ECO:0000256" key="1">
    <source>
        <dbReference type="ARBA" id="ARBA00022448"/>
    </source>
</evidence>
<dbReference type="InterPro" id="IPR051541">
    <property type="entry name" value="PTS_SugarTrans_NitroReg"/>
</dbReference>
<dbReference type="PROSITE" id="PS00372">
    <property type="entry name" value="PTS_EIIA_TYPE_2_HIS"/>
    <property type="match status" value="1"/>
</dbReference>
<keyword evidence="5" id="KW-0598">Phosphotransferase system</keyword>
<organism evidence="7">
    <name type="scientific">bioreactor metagenome</name>
    <dbReference type="NCBI Taxonomy" id="1076179"/>
    <lineage>
        <taxon>unclassified sequences</taxon>
        <taxon>metagenomes</taxon>
        <taxon>ecological metagenomes</taxon>
    </lineage>
</organism>
<protein>
    <submittedName>
        <fullName evidence="7">PTS system mannose-specific EIIBCA component</fullName>
    </submittedName>
</protein>
<keyword evidence="3" id="KW-0762">Sugar transport</keyword>
<dbReference type="PANTHER" id="PTHR47738:SF2">
    <property type="entry name" value="PTS SYSTEM FRUCTOSE-LIKE EIIA COMPONENT"/>
    <property type="match status" value="1"/>
</dbReference>
<dbReference type="SUPFAM" id="SSF55804">
    <property type="entry name" value="Phoshotransferase/anion transport protein"/>
    <property type="match status" value="1"/>
</dbReference>
<dbReference type="GO" id="GO:0009401">
    <property type="term" value="P:phosphoenolpyruvate-dependent sugar phosphotransferase system"/>
    <property type="evidence" value="ECO:0007669"/>
    <property type="project" value="UniProtKB-KW"/>
</dbReference>
<dbReference type="InterPro" id="IPR004715">
    <property type="entry name" value="PTS_IIA_fruc"/>
</dbReference>
<dbReference type="PROSITE" id="PS51094">
    <property type="entry name" value="PTS_EIIA_TYPE_2"/>
    <property type="match status" value="1"/>
</dbReference>
<sequence length="149" mass="17025">MSNKLFDIKYMDLDLETNEKIETIGYLAQLAKDRLIDVNKYIEDVRKREAISTTGIGDGVAIPHAKSKWVRVPTVIVGKSKRGIEWKSLDDEKVNMVFLIAVPDGEGNEHLKILQILAVSLMDDEFREEIEKTTDKLVIEKLLLERTII</sequence>
<dbReference type="CDD" id="cd00211">
    <property type="entry name" value="PTS_IIA_fru"/>
    <property type="match status" value="1"/>
</dbReference>
<dbReference type="EMBL" id="VSSQ01000599">
    <property type="protein sequence ID" value="MPL98273.1"/>
    <property type="molecule type" value="Genomic_DNA"/>
</dbReference>
<evidence type="ECO:0000256" key="4">
    <source>
        <dbReference type="ARBA" id="ARBA00022679"/>
    </source>
</evidence>
<reference evidence="7" key="1">
    <citation type="submission" date="2019-08" db="EMBL/GenBank/DDBJ databases">
        <authorList>
            <person name="Kucharzyk K."/>
            <person name="Murdoch R.W."/>
            <person name="Higgins S."/>
            <person name="Loffler F."/>
        </authorList>
    </citation>
    <scope>NUCLEOTIDE SEQUENCE</scope>
</reference>
<dbReference type="GO" id="GO:0016020">
    <property type="term" value="C:membrane"/>
    <property type="evidence" value="ECO:0007669"/>
    <property type="project" value="InterPro"/>
</dbReference>
<dbReference type="AlphaFoldDB" id="A0A644W772"/>
<dbReference type="Pfam" id="PF00359">
    <property type="entry name" value="PTS_EIIA_2"/>
    <property type="match status" value="1"/>
</dbReference>
<dbReference type="InterPro" id="IPR002178">
    <property type="entry name" value="PTS_EIIA_type-2_dom"/>
</dbReference>
<evidence type="ECO:0000256" key="2">
    <source>
        <dbReference type="ARBA" id="ARBA00022553"/>
    </source>
</evidence>
<name>A0A644W772_9ZZZZ</name>
<evidence type="ECO:0000256" key="5">
    <source>
        <dbReference type="ARBA" id="ARBA00022683"/>
    </source>
</evidence>
<feature type="domain" description="PTS EIIA type-2" evidence="6">
    <location>
        <begin position="4"/>
        <end position="146"/>
    </location>
</feature>
<accession>A0A644W772</accession>
<keyword evidence="1" id="KW-0813">Transport</keyword>
<proteinExistence type="predicted"/>
<comment type="caution">
    <text evidence="7">The sequence shown here is derived from an EMBL/GenBank/DDBJ whole genome shotgun (WGS) entry which is preliminary data.</text>
</comment>
<dbReference type="Gene3D" id="3.40.930.10">
    <property type="entry name" value="Mannitol-specific EII, Chain A"/>
    <property type="match status" value="1"/>
</dbReference>
<dbReference type="NCBIfam" id="TIGR00848">
    <property type="entry name" value="fruA"/>
    <property type="match status" value="1"/>
</dbReference>
<evidence type="ECO:0000313" key="7">
    <source>
        <dbReference type="EMBL" id="MPL98273.1"/>
    </source>
</evidence>
<dbReference type="InterPro" id="IPR016152">
    <property type="entry name" value="PTrfase/Anion_transptr"/>
</dbReference>